<dbReference type="Gene3D" id="3.20.20.80">
    <property type="entry name" value="Glycosidases"/>
    <property type="match status" value="1"/>
</dbReference>
<evidence type="ECO:0000313" key="6">
    <source>
        <dbReference type="Proteomes" id="UP001652442"/>
    </source>
</evidence>
<accession>A0ABT2TN82</accession>
<feature type="domain" description="Glycosyl hydrolase family 13 catalytic" evidence="4">
    <location>
        <begin position="145"/>
        <end position="598"/>
    </location>
</feature>
<evidence type="ECO:0000256" key="2">
    <source>
        <dbReference type="ARBA" id="ARBA00022801"/>
    </source>
</evidence>
<keyword evidence="3" id="KW-0326">Glycosidase</keyword>
<reference evidence="5 6" key="1">
    <citation type="journal article" date="2021" name="ISME Commun">
        <title>Automated analysis of genomic sequences facilitates high-throughput and comprehensive description of bacteria.</title>
        <authorList>
            <person name="Hitch T.C.A."/>
        </authorList>
    </citation>
    <scope>NUCLEOTIDE SEQUENCE [LARGE SCALE GENOMIC DNA]</scope>
    <source>
        <strain evidence="5 6">Sanger_109</strain>
    </source>
</reference>
<sequence length="708" mass="81951">MNYDSIRKWNSMHNYIMQMRPILMKWALFSDETQDYRSPQEPDFYDTVTIRFRTAMDNVDRVVLCFDGRRIEMKLAEQEGEFDYYQAEVKLGCERCEYYFEIISGMLCCYYDKVGVAKECRPQYNFVIVPGFKVPDWARGAVMYQIFTDRFCNGDLSNDVESGEYYYINRLTKKVENWDKCPDDFDVADFYGGDLEGVISKLDYLKDLGVEVLYFNPLFVSASSHKYDTQDYDYIDPHFGVILEDDNQLMNAGDTDNRKAGKYQRRVTSLKNLEASNQLFIRLVHEAHSRGMRVILDGVFNHCGSFNKWLDREKIYEGKEGFPPGAYIDKDSPYHRYFHFQNENSFPDNVTYEGWWGHDTLPKLNYEGSKELEDYILKVAAKWVSPPFNADGWRLDVAADLGHSQEYNHHFWREFRRVVKEANPKALILAEHYGDPKAWLGGDQWDSVMNYDAFMEPVSWFLTGMEKHSEEYKDYMLGNLKSFQDAMGHYMANFMTNSLQCAMNQLSNHDHSRFLTRTNHKVGRAYSLGAGAASEDIDKGVMKAAVVIQMTWPGAPTIYYGDEAGVCGFTDPDNRRTYPWGHEDKDLLEFHREMIALHKSSPALKRGSVKFLNGEQNLLCYGRFTRAEQFVIIVNNDACSRCAEFSVSPLGIEKEAVLQQVMYTKEDSYSTVPVEYKVHGGSLRITLPKKSSVVLKKADADETKEDNV</sequence>
<dbReference type="Pfam" id="PF00128">
    <property type="entry name" value="Alpha-amylase"/>
    <property type="match status" value="2"/>
</dbReference>
<dbReference type="Pfam" id="PF02903">
    <property type="entry name" value="Alpha-amylase_N"/>
    <property type="match status" value="1"/>
</dbReference>
<protein>
    <submittedName>
        <fullName evidence="5">Glycoside hydrolase family 13 protein</fullName>
    </submittedName>
</protein>
<comment type="caution">
    <text evidence="5">The sequence shown here is derived from an EMBL/GenBank/DDBJ whole genome shotgun (WGS) entry which is preliminary data.</text>
</comment>
<dbReference type="Gene3D" id="2.60.40.10">
    <property type="entry name" value="Immunoglobulins"/>
    <property type="match status" value="1"/>
</dbReference>
<dbReference type="InterPro" id="IPR013783">
    <property type="entry name" value="Ig-like_fold"/>
</dbReference>
<proteinExistence type="inferred from homology"/>
<keyword evidence="6" id="KW-1185">Reference proteome</keyword>
<comment type="similarity">
    <text evidence="1">Belongs to the glycosyl hydrolase 13 family.</text>
</comment>
<dbReference type="InterPro" id="IPR004185">
    <property type="entry name" value="Glyco_hydro_13_lg-like_dom"/>
</dbReference>
<dbReference type="RefSeq" id="WP_158425570.1">
    <property type="nucleotide sequence ID" value="NZ_JAOQJQ010000004.1"/>
</dbReference>
<evidence type="ECO:0000256" key="1">
    <source>
        <dbReference type="ARBA" id="ARBA00008061"/>
    </source>
</evidence>
<dbReference type="PANTHER" id="PTHR10357:SF210">
    <property type="entry name" value="MALTODEXTRIN GLUCOSIDASE"/>
    <property type="match status" value="1"/>
</dbReference>
<dbReference type="CDD" id="cd11338">
    <property type="entry name" value="AmyAc_CMD"/>
    <property type="match status" value="1"/>
</dbReference>
<dbReference type="CDD" id="cd02857">
    <property type="entry name" value="E_set_CDase_PDE_N"/>
    <property type="match status" value="1"/>
</dbReference>
<dbReference type="InterPro" id="IPR013780">
    <property type="entry name" value="Glyco_hydro_b"/>
</dbReference>
<evidence type="ECO:0000256" key="3">
    <source>
        <dbReference type="ARBA" id="ARBA00023295"/>
    </source>
</evidence>
<dbReference type="InterPro" id="IPR017853">
    <property type="entry name" value="GH"/>
</dbReference>
<organism evidence="5 6">
    <name type="scientific">Brotonthovivens ammoniilytica</name>
    <dbReference type="NCBI Taxonomy" id="2981725"/>
    <lineage>
        <taxon>Bacteria</taxon>
        <taxon>Bacillati</taxon>
        <taxon>Bacillota</taxon>
        <taxon>Clostridia</taxon>
        <taxon>Lachnospirales</taxon>
        <taxon>Lachnospiraceae</taxon>
        <taxon>Brotonthovivens</taxon>
    </lineage>
</organism>
<dbReference type="GO" id="GO:0016787">
    <property type="term" value="F:hydrolase activity"/>
    <property type="evidence" value="ECO:0007669"/>
    <property type="project" value="UniProtKB-KW"/>
</dbReference>
<evidence type="ECO:0000259" key="4">
    <source>
        <dbReference type="SMART" id="SM00642"/>
    </source>
</evidence>
<keyword evidence="2 5" id="KW-0378">Hydrolase</keyword>
<dbReference type="Gene3D" id="2.60.40.1180">
    <property type="entry name" value="Golgi alpha-mannosidase II"/>
    <property type="match status" value="1"/>
</dbReference>
<dbReference type="PANTHER" id="PTHR10357">
    <property type="entry name" value="ALPHA-AMYLASE FAMILY MEMBER"/>
    <property type="match status" value="1"/>
</dbReference>
<dbReference type="SUPFAM" id="SSF81296">
    <property type="entry name" value="E set domains"/>
    <property type="match status" value="1"/>
</dbReference>
<dbReference type="SUPFAM" id="SSF51445">
    <property type="entry name" value="(Trans)glycosidases"/>
    <property type="match status" value="1"/>
</dbReference>
<dbReference type="EMBL" id="JAOQJQ010000004">
    <property type="protein sequence ID" value="MCU6762914.1"/>
    <property type="molecule type" value="Genomic_DNA"/>
</dbReference>
<dbReference type="Proteomes" id="UP001652442">
    <property type="component" value="Unassembled WGS sequence"/>
</dbReference>
<name>A0ABT2TN82_9FIRM</name>
<dbReference type="InterPro" id="IPR006047">
    <property type="entry name" value="GH13_cat_dom"/>
</dbReference>
<dbReference type="SMART" id="SM00642">
    <property type="entry name" value="Aamy"/>
    <property type="match status" value="1"/>
</dbReference>
<dbReference type="InterPro" id="IPR014756">
    <property type="entry name" value="Ig_E-set"/>
</dbReference>
<gene>
    <name evidence="5" type="ORF">OCV88_11285</name>
</gene>
<evidence type="ECO:0000313" key="5">
    <source>
        <dbReference type="EMBL" id="MCU6762914.1"/>
    </source>
</evidence>